<evidence type="ECO:0000313" key="3">
    <source>
        <dbReference type="Proteomes" id="UP001596052"/>
    </source>
</evidence>
<dbReference type="EMBL" id="JBHSMQ010000005">
    <property type="protein sequence ID" value="MFC5456121.1"/>
    <property type="molecule type" value="Genomic_DNA"/>
</dbReference>
<dbReference type="Proteomes" id="UP001596052">
    <property type="component" value="Unassembled WGS sequence"/>
</dbReference>
<dbReference type="InterPro" id="IPR032675">
    <property type="entry name" value="LRR_dom_sf"/>
</dbReference>
<evidence type="ECO:0008006" key="4">
    <source>
        <dbReference type="Google" id="ProtNLM"/>
    </source>
</evidence>
<comment type="caution">
    <text evidence="2">The sequence shown here is derived from an EMBL/GenBank/DDBJ whole genome shotgun (WGS) entry which is preliminary data.</text>
</comment>
<reference evidence="3" key="1">
    <citation type="journal article" date="2019" name="Int. J. Syst. Evol. Microbiol.">
        <title>The Global Catalogue of Microorganisms (GCM) 10K type strain sequencing project: providing services to taxonomists for standard genome sequencing and annotation.</title>
        <authorList>
            <consortium name="The Broad Institute Genomics Platform"/>
            <consortium name="The Broad Institute Genome Sequencing Center for Infectious Disease"/>
            <person name="Wu L."/>
            <person name="Ma J."/>
        </authorList>
    </citation>
    <scope>NUCLEOTIDE SEQUENCE [LARGE SCALE GENOMIC DNA]</scope>
    <source>
        <strain evidence="3">CGMCC 4.1469</strain>
    </source>
</reference>
<evidence type="ECO:0000313" key="2">
    <source>
        <dbReference type="EMBL" id="MFC5456121.1"/>
    </source>
</evidence>
<evidence type="ECO:0000256" key="1">
    <source>
        <dbReference type="SAM" id="SignalP"/>
    </source>
</evidence>
<organism evidence="2 3">
    <name type="scientific">Prosthecobacter fluviatilis</name>
    <dbReference type="NCBI Taxonomy" id="445931"/>
    <lineage>
        <taxon>Bacteria</taxon>
        <taxon>Pseudomonadati</taxon>
        <taxon>Verrucomicrobiota</taxon>
        <taxon>Verrucomicrobiia</taxon>
        <taxon>Verrucomicrobiales</taxon>
        <taxon>Verrucomicrobiaceae</taxon>
        <taxon>Prosthecobacter</taxon>
    </lineage>
</organism>
<keyword evidence="1" id="KW-0732">Signal</keyword>
<proteinExistence type="predicted"/>
<name>A0ABW0KUD9_9BACT</name>
<accession>A0ABW0KUD9</accession>
<keyword evidence="3" id="KW-1185">Reference proteome</keyword>
<dbReference type="Gene3D" id="3.80.10.10">
    <property type="entry name" value="Ribonuclease Inhibitor"/>
    <property type="match status" value="3"/>
</dbReference>
<dbReference type="RefSeq" id="WP_377168053.1">
    <property type="nucleotide sequence ID" value="NZ_JBHSMQ010000005.1"/>
</dbReference>
<feature type="chain" id="PRO_5045220663" description="Leucine Rich repeats (2 copies)" evidence="1">
    <location>
        <begin position="19"/>
        <end position="291"/>
    </location>
</feature>
<gene>
    <name evidence="2" type="ORF">ACFQDI_14755</name>
</gene>
<sequence length="291" mass="31597">MKLFLLMFGLLCGGLCSADVAALQKLGAKVTEAGGVVTQVQVKCDAFTADDFRTLGSFATIKNLSISGKTITDETMALLTGLKSLEMLSTDGIQLTDAGYKHFAAFQNLKSLAFFHPAFRSKDFTGSGLAELKALPKLERLTFAGSTAGDVAMEAIGQLSQIKEFRTWHTAQTQTGNAALLKLTNLTALRLGQRLPEWGKDTPVSFDESTMEVVGKLKTLESLELTEARLSAKIIPQLKGLPKLKRLKLETVDISEADVDAVKAALPECKVEWKEMSAEEKEALLVKKLRL</sequence>
<protein>
    <recommendedName>
        <fullName evidence="4">Leucine Rich repeats (2 copies)</fullName>
    </recommendedName>
</protein>
<dbReference type="SUPFAM" id="SSF52047">
    <property type="entry name" value="RNI-like"/>
    <property type="match status" value="1"/>
</dbReference>
<feature type="signal peptide" evidence="1">
    <location>
        <begin position="1"/>
        <end position="18"/>
    </location>
</feature>